<dbReference type="SMART" id="SM00564">
    <property type="entry name" value="PQQ"/>
    <property type="match status" value="4"/>
</dbReference>
<dbReference type="PANTHER" id="PTHR34512">
    <property type="entry name" value="CELL SURFACE PROTEIN"/>
    <property type="match status" value="1"/>
</dbReference>
<reference evidence="2 3" key="1">
    <citation type="submission" date="2019-02" db="EMBL/GenBank/DDBJ databases">
        <title>Deep-cultivation of Planctomycetes and their phenomic and genomic characterization uncovers novel biology.</title>
        <authorList>
            <person name="Wiegand S."/>
            <person name="Jogler M."/>
            <person name="Boedeker C."/>
            <person name="Pinto D."/>
            <person name="Vollmers J."/>
            <person name="Rivas-Marin E."/>
            <person name="Kohn T."/>
            <person name="Peeters S.H."/>
            <person name="Heuer A."/>
            <person name="Rast P."/>
            <person name="Oberbeckmann S."/>
            <person name="Bunk B."/>
            <person name="Jeske O."/>
            <person name="Meyerdierks A."/>
            <person name="Storesund J.E."/>
            <person name="Kallscheuer N."/>
            <person name="Luecker S."/>
            <person name="Lage O.M."/>
            <person name="Pohl T."/>
            <person name="Merkel B.J."/>
            <person name="Hornburger P."/>
            <person name="Mueller R.-W."/>
            <person name="Bruemmer F."/>
            <person name="Labrenz M."/>
            <person name="Spormann A.M."/>
            <person name="Op den Camp H."/>
            <person name="Overmann J."/>
            <person name="Amann R."/>
            <person name="Jetten M.S.M."/>
            <person name="Mascher T."/>
            <person name="Medema M.H."/>
            <person name="Devos D.P."/>
            <person name="Kaster A.-K."/>
            <person name="Ovreas L."/>
            <person name="Rohde M."/>
            <person name="Galperin M.Y."/>
            <person name="Jogler C."/>
        </authorList>
    </citation>
    <scope>NUCLEOTIDE SEQUENCE [LARGE SCALE GENOMIC DNA]</scope>
    <source>
        <strain evidence="2 3">FF011L</strain>
    </source>
</reference>
<dbReference type="EMBL" id="CP036262">
    <property type="protein sequence ID" value="QDS91913.1"/>
    <property type="molecule type" value="Genomic_DNA"/>
</dbReference>
<organism evidence="2 3">
    <name type="scientific">Roseimaritima multifibrata</name>
    <dbReference type="NCBI Taxonomy" id="1930274"/>
    <lineage>
        <taxon>Bacteria</taxon>
        <taxon>Pseudomonadati</taxon>
        <taxon>Planctomycetota</taxon>
        <taxon>Planctomycetia</taxon>
        <taxon>Pirellulales</taxon>
        <taxon>Pirellulaceae</taxon>
        <taxon>Roseimaritima</taxon>
    </lineage>
</organism>
<keyword evidence="3" id="KW-1185">Reference proteome</keyword>
<dbReference type="InterPro" id="IPR018391">
    <property type="entry name" value="PQQ_b-propeller_rpt"/>
</dbReference>
<accession>A0A517MAJ8</accession>
<dbReference type="KEGG" id="rml:FF011L_06490"/>
<dbReference type="Proteomes" id="UP000320672">
    <property type="component" value="Chromosome"/>
</dbReference>
<proteinExistence type="predicted"/>
<gene>
    <name evidence="2" type="ORF">FF011L_06490</name>
</gene>
<sequence>MIFHRIGVSLRRFLTSPLASLSAGLLFWIGACGLTAQADDWPQWMGTHRDNVWRENNIVESFPDDGPSVVWRIPVAGGYAGPAVANGRVYVTDYVTAEDVQTDNFNRETYSGTERVLCLDERDGRLIWKHEYPVTYGISYPAGPRCTPTVDGNNVYTLGAEGDLYCFDAATGEVLWNRSLPTDYDAKTPLWGYAAHPLIDGPRLITLAGGKGSHVVALDKQTGKEIWRHGTTREPGYSPPTIIQAGGKRQLILLHPEAMESVVPESGQPYWSVPYTADNGSIIMSPVQSGDLLYGGGFSRRNLLVRLSKDGLAAETVWQDERNKGLSPVNVQPFAEDGILYGADQDGTFYGVQIETGERLWKSTAPLDGKRPLRTGTAIMVRNQGRVWMFNERGELVIAKMTPAGYEEIDRAKVIEPSNTAAGRSVVWTAPAWANQSVFIRNDKECIRVDLSAD</sequence>
<dbReference type="InterPro" id="IPR015943">
    <property type="entry name" value="WD40/YVTN_repeat-like_dom_sf"/>
</dbReference>
<protein>
    <submittedName>
        <fullName evidence="2">Outer membrane biogenesis protein BamB</fullName>
    </submittedName>
</protein>
<dbReference type="OrthoDB" id="4726955at2"/>
<dbReference type="PROSITE" id="PS51257">
    <property type="entry name" value="PROKAR_LIPOPROTEIN"/>
    <property type="match status" value="1"/>
</dbReference>
<evidence type="ECO:0000313" key="3">
    <source>
        <dbReference type="Proteomes" id="UP000320672"/>
    </source>
</evidence>
<dbReference type="Gene3D" id="2.130.10.10">
    <property type="entry name" value="YVTN repeat-like/Quinoprotein amine dehydrogenase"/>
    <property type="match status" value="1"/>
</dbReference>
<dbReference type="PANTHER" id="PTHR34512:SF30">
    <property type="entry name" value="OUTER MEMBRANE PROTEIN ASSEMBLY FACTOR BAMB"/>
    <property type="match status" value="1"/>
</dbReference>
<evidence type="ECO:0000313" key="2">
    <source>
        <dbReference type="EMBL" id="QDS91913.1"/>
    </source>
</evidence>
<evidence type="ECO:0000259" key="1">
    <source>
        <dbReference type="Pfam" id="PF13360"/>
    </source>
</evidence>
<dbReference type="InterPro" id="IPR002372">
    <property type="entry name" value="PQQ_rpt_dom"/>
</dbReference>
<dbReference type="InterPro" id="IPR011047">
    <property type="entry name" value="Quinoprotein_ADH-like_sf"/>
</dbReference>
<dbReference type="SUPFAM" id="SSF50998">
    <property type="entry name" value="Quinoprotein alcohol dehydrogenase-like"/>
    <property type="match status" value="1"/>
</dbReference>
<name>A0A517MAJ8_9BACT</name>
<dbReference type="Pfam" id="PF13360">
    <property type="entry name" value="PQQ_2"/>
    <property type="match status" value="1"/>
</dbReference>
<feature type="domain" description="Pyrrolo-quinoline quinone repeat" evidence="1">
    <location>
        <begin position="114"/>
        <end position="303"/>
    </location>
</feature>
<dbReference type="AlphaFoldDB" id="A0A517MAJ8"/>